<dbReference type="EMBL" id="AP029268">
    <property type="protein sequence ID" value="BFG06618.1"/>
    <property type="molecule type" value="Genomic_DNA"/>
</dbReference>
<dbReference type="EMBL" id="AP029268">
    <property type="protein sequence ID" value="BFG06620.1"/>
    <property type="molecule type" value="Genomic_DNA"/>
</dbReference>
<dbReference type="Proteomes" id="UP001500889">
    <property type="component" value="Chromosome dot"/>
</dbReference>
<reference evidence="2 3" key="1">
    <citation type="submission" date="2024-02" db="EMBL/GenBank/DDBJ databases">
        <title>A chromosome-level genome assembly of Drosophila madeirensis, a fruit fly species endemic to Madeira island.</title>
        <authorList>
            <person name="Tomihara K."/>
            <person name="Llopart A."/>
            <person name="Yamamoto D."/>
        </authorList>
    </citation>
    <scope>NUCLEOTIDE SEQUENCE [LARGE SCALE GENOMIC DNA]</scope>
    <source>
        <strain evidence="2 3">RF1</strain>
    </source>
</reference>
<evidence type="ECO:0000313" key="1">
    <source>
        <dbReference type="EMBL" id="BFG06618.1"/>
    </source>
</evidence>
<protein>
    <recommendedName>
        <fullName evidence="4">Secreted protein</fullName>
    </recommendedName>
</protein>
<accession>A0AAU9GG49</accession>
<evidence type="ECO:0000313" key="2">
    <source>
        <dbReference type="EMBL" id="BFG06620.1"/>
    </source>
</evidence>
<name>A0AAU9GG49_DROMD</name>
<evidence type="ECO:0008006" key="4">
    <source>
        <dbReference type="Google" id="ProtNLM"/>
    </source>
</evidence>
<evidence type="ECO:0000313" key="3">
    <source>
        <dbReference type="Proteomes" id="UP001500889"/>
    </source>
</evidence>
<dbReference type="AlphaFoldDB" id="A0AAU9GG49"/>
<organism evidence="2 3">
    <name type="scientific">Drosophila madeirensis</name>
    <name type="common">Fruit fly</name>
    <dbReference type="NCBI Taxonomy" id="30013"/>
    <lineage>
        <taxon>Eukaryota</taxon>
        <taxon>Metazoa</taxon>
        <taxon>Ecdysozoa</taxon>
        <taxon>Arthropoda</taxon>
        <taxon>Hexapoda</taxon>
        <taxon>Insecta</taxon>
        <taxon>Pterygota</taxon>
        <taxon>Neoptera</taxon>
        <taxon>Endopterygota</taxon>
        <taxon>Diptera</taxon>
        <taxon>Brachycera</taxon>
        <taxon>Muscomorpha</taxon>
        <taxon>Ephydroidea</taxon>
        <taxon>Drosophilidae</taxon>
        <taxon>Drosophila</taxon>
        <taxon>Sophophora</taxon>
    </lineage>
</organism>
<keyword evidence="3" id="KW-1185">Reference proteome</keyword>
<sequence>MLGCCCCCWLPSLVALPRLHRRYGLDAAVSCRSLAGFSAVAASSVKDWMLLLLLVAGRLQVSLPWLRRR</sequence>
<proteinExistence type="predicted"/>
<gene>
    <name evidence="1" type="ORF">DMAD_13603</name>
    <name evidence="2" type="ORF">DMAD_13605</name>
</gene>